<proteinExistence type="predicted"/>
<comment type="caution">
    <text evidence="1">The sequence shown here is derived from an EMBL/GenBank/DDBJ whole genome shotgun (WGS) entry which is preliminary data.</text>
</comment>
<name>A0A0F9STW4_9ZZZZ</name>
<sequence>MEYKIVCDGKVIARFVNECDRDYALDALAEQFPDSEFVGTKQE</sequence>
<accession>A0A0F9STW4</accession>
<reference evidence="1" key="1">
    <citation type="journal article" date="2015" name="Nature">
        <title>Complex archaea that bridge the gap between prokaryotes and eukaryotes.</title>
        <authorList>
            <person name="Spang A."/>
            <person name="Saw J.H."/>
            <person name="Jorgensen S.L."/>
            <person name="Zaremba-Niedzwiedzka K."/>
            <person name="Martijn J."/>
            <person name="Lind A.E."/>
            <person name="van Eijk R."/>
            <person name="Schleper C."/>
            <person name="Guy L."/>
            <person name="Ettema T.J."/>
        </authorList>
    </citation>
    <scope>NUCLEOTIDE SEQUENCE</scope>
</reference>
<evidence type="ECO:0000313" key="1">
    <source>
        <dbReference type="EMBL" id="KKN66077.1"/>
    </source>
</evidence>
<dbReference type="AlphaFoldDB" id="A0A0F9STW4"/>
<gene>
    <name evidence="1" type="ORF">LCGC14_0475550</name>
</gene>
<dbReference type="EMBL" id="LAZR01000511">
    <property type="protein sequence ID" value="KKN66077.1"/>
    <property type="molecule type" value="Genomic_DNA"/>
</dbReference>
<organism evidence="1">
    <name type="scientific">marine sediment metagenome</name>
    <dbReference type="NCBI Taxonomy" id="412755"/>
    <lineage>
        <taxon>unclassified sequences</taxon>
        <taxon>metagenomes</taxon>
        <taxon>ecological metagenomes</taxon>
    </lineage>
</organism>
<protein>
    <submittedName>
        <fullName evidence="1">Uncharacterized protein</fullName>
    </submittedName>
</protein>